<accession>A0ABW0Z5M4</accession>
<organism evidence="2 3">
    <name type="scientific">Streptomyces gamaensis</name>
    <dbReference type="NCBI Taxonomy" id="1763542"/>
    <lineage>
        <taxon>Bacteria</taxon>
        <taxon>Bacillati</taxon>
        <taxon>Actinomycetota</taxon>
        <taxon>Actinomycetes</taxon>
        <taxon>Kitasatosporales</taxon>
        <taxon>Streptomycetaceae</taxon>
        <taxon>Streptomyces</taxon>
    </lineage>
</organism>
<proteinExistence type="predicted"/>
<dbReference type="Proteomes" id="UP001596083">
    <property type="component" value="Unassembled WGS sequence"/>
</dbReference>
<gene>
    <name evidence="2" type="ORF">ACFP1Z_16175</name>
</gene>
<dbReference type="EMBL" id="JBHSPB010000009">
    <property type="protein sequence ID" value="MFC5721710.1"/>
    <property type="molecule type" value="Genomic_DNA"/>
</dbReference>
<feature type="domain" description="Ribbon-helix-helix protein CopG" evidence="1">
    <location>
        <begin position="3"/>
        <end position="34"/>
    </location>
</feature>
<keyword evidence="3" id="KW-1185">Reference proteome</keyword>
<dbReference type="InterPro" id="IPR002145">
    <property type="entry name" value="CopG"/>
</dbReference>
<evidence type="ECO:0000259" key="1">
    <source>
        <dbReference type="Pfam" id="PF01402"/>
    </source>
</evidence>
<comment type="caution">
    <text evidence="2">The sequence shown here is derived from an EMBL/GenBank/DDBJ whole genome shotgun (WGS) entry which is preliminary data.</text>
</comment>
<protein>
    <submittedName>
        <fullName evidence="2">CopG family transcriptional regulator</fullName>
    </submittedName>
</protein>
<sequence length="79" mass="8840">MLKRTNVYADSEDLETIKEAAARLGVSEAEIIRRGVHIAALSVRTWDTPVFSDDELLDLGEAVTHDDIRSLRRTTGDTR</sequence>
<reference evidence="3" key="1">
    <citation type="journal article" date="2019" name="Int. J. Syst. Evol. Microbiol.">
        <title>The Global Catalogue of Microorganisms (GCM) 10K type strain sequencing project: providing services to taxonomists for standard genome sequencing and annotation.</title>
        <authorList>
            <consortium name="The Broad Institute Genomics Platform"/>
            <consortium name="The Broad Institute Genome Sequencing Center for Infectious Disease"/>
            <person name="Wu L."/>
            <person name="Ma J."/>
        </authorList>
    </citation>
    <scope>NUCLEOTIDE SEQUENCE [LARGE SCALE GENOMIC DNA]</scope>
    <source>
        <strain evidence="3">CGMCC 4.7304</strain>
    </source>
</reference>
<dbReference type="RefSeq" id="WP_390317051.1">
    <property type="nucleotide sequence ID" value="NZ_JBHSPB010000009.1"/>
</dbReference>
<dbReference type="CDD" id="cd21631">
    <property type="entry name" value="RHH_CopG_NikR-like"/>
    <property type="match status" value="1"/>
</dbReference>
<evidence type="ECO:0000313" key="2">
    <source>
        <dbReference type="EMBL" id="MFC5721710.1"/>
    </source>
</evidence>
<name>A0ABW0Z5M4_9ACTN</name>
<evidence type="ECO:0000313" key="3">
    <source>
        <dbReference type="Proteomes" id="UP001596083"/>
    </source>
</evidence>
<dbReference type="Pfam" id="PF01402">
    <property type="entry name" value="RHH_1"/>
    <property type="match status" value="1"/>
</dbReference>